<comment type="caution">
    <text evidence="1">The sequence shown here is derived from an EMBL/GenBank/DDBJ whole genome shotgun (WGS) entry which is preliminary data.</text>
</comment>
<dbReference type="Proteomes" id="UP000429595">
    <property type="component" value="Unassembled WGS sequence"/>
</dbReference>
<dbReference type="EMBL" id="WEIO01000001">
    <property type="protein sequence ID" value="KAB7708867.1"/>
    <property type="molecule type" value="Genomic_DNA"/>
</dbReference>
<accession>A0A6I1FNL4</accession>
<dbReference type="Gene3D" id="1.10.3450.10">
    <property type="entry name" value="TTHA0068-like"/>
    <property type="match status" value="1"/>
</dbReference>
<reference evidence="1 2" key="1">
    <citation type="submission" date="2019-10" db="EMBL/GenBank/DDBJ databases">
        <title>Bacillus aerolatum sp. nov., isolated from bioaerosol of sport playgrounds.</title>
        <authorList>
            <person name="Chen P."/>
            <person name="Zhang G."/>
        </authorList>
    </citation>
    <scope>NUCLEOTIDE SEQUENCE [LARGE SCALE GENOMIC DNA]</scope>
    <source>
        <strain evidence="1 2">CX253</strain>
    </source>
</reference>
<dbReference type="Pfam" id="PF03745">
    <property type="entry name" value="DUF309"/>
    <property type="match status" value="1"/>
</dbReference>
<evidence type="ECO:0000313" key="2">
    <source>
        <dbReference type="Proteomes" id="UP000429595"/>
    </source>
</evidence>
<protein>
    <submittedName>
        <fullName evidence="1">DUF309 domain-containing protein</fullName>
    </submittedName>
</protein>
<dbReference type="SUPFAM" id="SSF140663">
    <property type="entry name" value="TTHA0068-like"/>
    <property type="match status" value="1"/>
</dbReference>
<sequence>MYSFPLPYLSFLVHFHEDHDYFECHEVLEEYWKEKTEQARDSVWVGLIQTAVSFYHHRRGNFAGAKKLAVKALVILQKREEELRELGIDAKSFINQFTCRLQEIEAGKPFTNMSIPFVNKEVINQYRHFQESCASSFVEENPDYLYNKHTLRDRSDVLAAREQSLLARRHMPTTIGSHLD</sequence>
<gene>
    <name evidence="1" type="ORF">F9802_01600</name>
</gene>
<name>A0A6I1FNL4_9BACI</name>
<dbReference type="PANTHER" id="PTHR34796">
    <property type="entry name" value="EXPRESSED PROTEIN"/>
    <property type="match status" value="1"/>
</dbReference>
<dbReference type="RefSeq" id="WP_152149394.1">
    <property type="nucleotide sequence ID" value="NZ_WEIO01000001.1"/>
</dbReference>
<dbReference type="AlphaFoldDB" id="A0A6I1FNL4"/>
<dbReference type="InterPro" id="IPR005500">
    <property type="entry name" value="DUF309"/>
</dbReference>
<dbReference type="PANTHER" id="PTHR34796:SF1">
    <property type="entry name" value="EXPRESSED PROTEIN"/>
    <property type="match status" value="1"/>
</dbReference>
<dbReference type="InterPro" id="IPR023203">
    <property type="entry name" value="TTHA0068_sf"/>
</dbReference>
<organism evidence="1 2">
    <name type="scientific">Bacillus aerolatus</name>
    <dbReference type="NCBI Taxonomy" id="2653354"/>
    <lineage>
        <taxon>Bacteria</taxon>
        <taxon>Bacillati</taxon>
        <taxon>Bacillota</taxon>
        <taxon>Bacilli</taxon>
        <taxon>Bacillales</taxon>
        <taxon>Bacillaceae</taxon>
        <taxon>Bacillus</taxon>
    </lineage>
</organism>
<evidence type="ECO:0000313" key="1">
    <source>
        <dbReference type="EMBL" id="KAB7708867.1"/>
    </source>
</evidence>
<proteinExistence type="predicted"/>
<keyword evidence="2" id="KW-1185">Reference proteome</keyword>